<evidence type="ECO:0000256" key="17">
    <source>
        <dbReference type="SAM" id="SignalP"/>
    </source>
</evidence>
<dbReference type="EMBL" id="KB932930">
    <property type="protein sequence ID" value="EOO02157.1"/>
    <property type="molecule type" value="Genomic_DNA"/>
</dbReference>
<comment type="subcellular location">
    <subcellularLocation>
        <location evidence="2">Secreted</location>
    </subcellularLocation>
</comment>
<keyword evidence="19" id="KW-0378">Hydrolase</keyword>
<keyword evidence="20" id="KW-1185">Reference proteome</keyword>
<name>R8BS14_PHAM7</name>
<feature type="region of interest" description="Disordered" evidence="16">
    <location>
        <begin position="232"/>
        <end position="253"/>
    </location>
</feature>
<feature type="chain" id="PRO_5004462984" description="lytic cellulose monooxygenase (C4-dehydrogenating)" evidence="17">
    <location>
        <begin position="21"/>
        <end position="328"/>
    </location>
</feature>
<dbReference type="OrthoDB" id="2525337at2759"/>
<dbReference type="RefSeq" id="XP_007913087.1">
    <property type="nucleotide sequence ID" value="XM_007914896.1"/>
</dbReference>
<dbReference type="InterPro" id="IPR049892">
    <property type="entry name" value="AA9"/>
</dbReference>
<dbReference type="InterPro" id="IPR005103">
    <property type="entry name" value="AA9_LPMO"/>
</dbReference>
<feature type="compositionally biased region" description="Low complexity" evidence="16">
    <location>
        <begin position="241"/>
        <end position="253"/>
    </location>
</feature>
<dbReference type="GO" id="GO:0016787">
    <property type="term" value="F:hydrolase activity"/>
    <property type="evidence" value="ECO:0007669"/>
    <property type="project" value="UniProtKB-KW"/>
</dbReference>
<keyword evidence="12" id="KW-0624">Polysaccharide degradation</keyword>
<keyword evidence="4" id="KW-0479">Metal-binding</keyword>
<evidence type="ECO:0000256" key="16">
    <source>
        <dbReference type="SAM" id="MobiDB-lite"/>
    </source>
</evidence>
<evidence type="ECO:0000256" key="12">
    <source>
        <dbReference type="ARBA" id="ARBA00023326"/>
    </source>
</evidence>
<evidence type="ECO:0000313" key="20">
    <source>
        <dbReference type="Proteomes" id="UP000014074"/>
    </source>
</evidence>
<keyword evidence="9" id="KW-0503">Monooxygenase</keyword>
<dbReference type="AlphaFoldDB" id="R8BS14"/>
<evidence type="ECO:0000256" key="2">
    <source>
        <dbReference type="ARBA" id="ARBA00004613"/>
    </source>
</evidence>
<accession>R8BS14</accession>
<keyword evidence="8" id="KW-0186">Copper</keyword>
<evidence type="ECO:0000256" key="15">
    <source>
        <dbReference type="ARBA" id="ARBA00047174"/>
    </source>
</evidence>
<comment type="similarity">
    <text evidence="13">Belongs to the polysaccharide monooxygenase AA9 family.</text>
</comment>
<dbReference type="GO" id="GO:0004497">
    <property type="term" value="F:monooxygenase activity"/>
    <property type="evidence" value="ECO:0007669"/>
    <property type="project" value="UniProtKB-KW"/>
</dbReference>
<evidence type="ECO:0000256" key="3">
    <source>
        <dbReference type="ARBA" id="ARBA00022525"/>
    </source>
</evidence>
<dbReference type="Gene3D" id="2.70.50.70">
    <property type="match status" value="1"/>
</dbReference>
<keyword evidence="7" id="KW-0560">Oxidoreductase</keyword>
<keyword evidence="10" id="KW-1015">Disulfide bond</keyword>
<keyword evidence="5 17" id="KW-0732">Signal</keyword>
<evidence type="ECO:0000256" key="4">
    <source>
        <dbReference type="ARBA" id="ARBA00022723"/>
    </source>
</evidence>
<sequence length="328" mass="33961">MHFTAGFAALAFAGTALGHAQIFGVWVNDVDQGNGQKVYIRSPPNNSPVKDLASPDLVCNVNGGTEVGSFVTAAAGDKVSIEWFHDNRNDDIIDGSHKGPIITYIAPYTATNGASAIWTKIAEDGFDGTQWAIDKLKANSGKNDITIPSSLKAGKYLLRQEIIALHEADATFDVNSARGAQFYPGCIQLEVTGSGTAVPSQNFDFNTGYTYADPGIHFNLYTTFTSYPIPGPEVDTLEGGSSDPAPAATSSVAAEASASSSAAIEPTVAVPTTAAPTVGTTLVTVVPTSSAAALPETSDAPAPTAAPTTTTVPIRCGGVRTITRRALH</sequence>
<dbReference type="EC" id="1.14.99.56" evidence="15"/>
<dbReference type="CDD" id="cd21175">
    <property type="entry name" value="LPMO_AA9"/>
    <property type="match status" value="1"/>
</dbReference>
<proteinExistence type="inferred from homology"/>
<evidence type="ECO:0000256" key="6">
    <source>
        <dbReference type="ARBA" id="ARBA00023001"/>
    </source>
</evidence>
<keyword evidence="6" id="KW-0136">Cellulose degradation</keyword>
<dbReference type="GO" id="GO:0005576">
    <property type="term" value="C:extracellular region"/>
    <property type="evidence" value="ECO:0007669"/>
    <property type="project" value="UniProtKB-SubCell"/>
</dbReference>
<evidence type="ECO:0000256" key="11">
    <source>
        <dbReference type="ARBA" id="ARBA00023277"/>
    </source>
</evidence>
<evidence type="ECO:0000256" key="7">
    <source>
        <dbReference type="ARBA" id="ARBA00023002"/>
    </source>
</evidence>
<evidence type="ECO:0000259" key="18">
    <source>
        <dbReference type="Pfam" id="PF03443"/>
    </source>
</evidence>
<comment type="catalytic activity">
    <reaction evidence="14">
        <text>[(1-&gt;4)-beta-D-glucosyl]n+m + reduced acceptor + O2 = 4-dehydro-beta-D-glucosyl-[(1-&gt;4)-beta-D-glucosyl]n-1 + [(1-&gt;4)-beta-D-glucosyl]m + acceptor + H2O.</text>
        <dbReference type="EC" id="1.14.99.56"/>
    </reaction>
</comment>
<dbReference type="Pfam" id="PF03443">
    <property type="entry name" value="AA9"/>
    <property type="match status" value="1"/>
</dbReference>
<evidence type="ECO:0000256" key="8">
    <source>
        <dbReference type="ARBA" id="ARBA00023008"/>
    </source>
</evidence>
<feature type="domain" description="Auxiliary Activity family 9 catalytic" evidence="18">
    <location>
        <begin position="19"/>
        <end position="225"/>
    </location>
</feature>
<comment type="cofactor">
    <cofactor evidence="1">
        <name>Cu(2+)</name>
        <dbReference type="ChEBI" id="CHEBI:29036"/>
    </cofactor>
</comment>
<evidence type="ECO:0000313" key="19">
    <source>
        <dbReference type="EMBL" id="EOO02157.1"/>
    </source>
</evidence>
<evidence type="ECO:0000256" key="1">
    <source>
        <dbReference type="ARBA" id="ARBA00001973"/>
    </source>
</evidence>
<evidence type="ECO:0000256" key="10">
    <source>
        <dbReference type="ARBA" id="ARBA00023157"/>
    </source>
</evidence>
<keyword evidence="3" id="KW-0964">Secreted</keyword>
<protein>
    <recommendedName>
        <fullName evidence="15">lytic cellulose monooxygenase (C4-dehydrogenating)</fullName>
        <ecNumber evidence="15">1.14.99.56</ecNumber>
    </recommendedName>
</protein>
<evidence type="ECO:0000256" key="14">
    <source>
        <dbReference type="ARBA" id="ARBA00045077"/>
    </source>
</evidence>
<organism evidence="19 20">
    <name type="scientific">Phaeoacremonium minimum (strain UCR-PA7)</name>
    <name type="common">Esca disease fungus</name>
    <name type="synonym">Togninia minima</name>
    <dbReference type="NCBI Taxonomy" id="1286976"/>
    <lineage>
        <taxon>Eukaryota</taxon>
        <taxon>Fungi</taxon>
        <taxon>Dikarya</taxon>
        <taxon>Ascomycota</taxon>
        <taxon>Pezizomycotina</taxon>
        <taxon>Sordariomycetes</taxon>
        <taxon>Sordariomycetidae</taxon>
        <taxon>Togniniales</taxon>
        <taxon>Togniniaceae</taxon>
        <taxon>Phaeoacremonium</taxon>
    </lineage>
</organism>
<dbReference type="Proteomes" id="UP000014074">
    <property type="component" value="Unassembled WGS sequence"/>
</dbReference>
<reference evidence="20" key="1">
    <citation type="journal article" date="2013" name="Genome Announc.">
        <title>Draft genome sequence of the ascomycete Phaeoacremonium aleophilum strain UCR-PA7, a causal agent of the esca disease complex in grapevines.</title>
        <authorList>
            <person name="Blanco-Ulate B."/>
            <person name="Rolshausen P."/>
            <person name="Cantu D."/>
        </authorList>
    </citation>
    <scope>NUCLEOTIDE SEQUENCE [LARGE SCALE GENOMIC DNA]</scope>
    <source>
        <strain evidence="20">UCR-PA7</strain>
    </source>
</reference>
<dbReference type="eggNOG" id="ENOG502RXMI">
    <property type="taxonomic scope" value="Eukaryota"/>
</dbReference>
<gene>
    <name evidence="19" type="ORF">UCRPA7_2324</name>
</gene>
<dbReference type="GO" id="GO:0030245">
    <property type="term" value="P:cellulose catabolic process"/>
    <property type="evidence" value="ECO:0007669"/>
    <property type="project" value="UniProtKB-KW"/>
</dbReference>
<feature type="signal peptide" evidence="17">
    <location>
        <begin position="1"/>
        <end position="20"/>
    </location>
</feature>
<keyword evidence="11" id="KW-0119">Carbohydrate metabolism</keyword>
<evidence type="ECO:0000256" key="13">
    <source>
        <dbReference type="ARBA" id="ARBA00044502"/>
    </source>
</evidence>
<evidence type="ECO:0000256" key="9">
    <source>
        <dbReference type="ARBA" id="ARBA00023033"/>
    </source>
</evidence>
<evidence type="ECO:0000256" key="5">
    <source>
        <dbReference type="ARBA" id="ARBA00022729"/>
    </source>
</evidence>
<dbReference type="PANTHER" id="PTHR33353">
    <property type="entry name" value="PUTATIVE (AFU_ORTHOLOGUE AFUA_1G12560)-RELATED"/>
    <property type="match status" value="1"/>
</dbReference>
<dbReference type="GO" id="GO:0046872">
    <property type="term" value="F:metal ion binding"/>
    <property type="evidence" value="ECO:0007669"/>
    <property type="project" value="UniProtKB-KW"/>
</dbReference>
<dbReference type="HOGENOM" id="CLU_031730_0_0_1"/>
<dbReference type="PANTHER" id="PTHR33353:SF17">
    <property type="entry name" value="ENDO-BETA-1,4-GLUCANASE D"/>
    <property type="match status" value="1"/>
</dbReference>
<dbReference type="GeneID" id="19322561"/>
<dbReference type="KEGG" id="tmn:UCRPA7_2324"/>